<comment type="caution">
    <text evidence="2">The sequence shown here is derived from an EMBL/GenBank/DDBJ whole genome shotgun (WGS) entry which is preliminary data.</text>
</comment>
<dbReference type="EMBL" id="SZYD01000018">
    <property type="protein sequence ID" value="KAD2805878.1"/>
    <property type="molecule type" value="Genomic_DNA"/>
</dbReference>
<evidence type="ECO:0000256" key="1">
    <source>
        <dbReference type="SAM" id="MobiDB-lite"/>
    </source>
</evidence>
<proteinExistence type="predicted"/>
<dbReference type="Proteomes" id="UP000326396">
    <property type="component" value="Linkage Group LG8"/>
</dbReference>
<organism evidence="2 3">
    <name type="scientific">Mikania micrantha</name>
    <name type="common">bitter vine</name>
    <dbReference type="NCBI Taxonomy" id="192012"/>
    <lineage>
        <taxon>Eukaryota</taxon>
        <taxon>Viridiplantae</taxon>
        <taxon>Streptophyta</taxon>
        <taxon>Embryophyta</taxon>
        <taxon>Tracheophyta</taxon>
        <taxon>Spermatophyta</taxon>
        <taxon>Magnoliopsida</taxon>
        <taxon>eudicotyledons</taxon>
        <taxon>Gunneridae</taxon>
        <taxon>Pentapetalae</taxon>
        <taxon>asterids</taxon>
        <taxon>campanulids</taxon>
        <taxon>Asterales</taxon>
        <taxon>Asteraceae</taxon>
        <taxon>Asteroideae</taxon>
        <taxon>Heliantheae alliance</taxon>
        <taxon>Eupatorieae</taxon>
        <taxon>Mikania</taxon>
    </lineage>
</organism>
<sequence length="161" mass="18132">MMNMGENRARNGVTDCPKSRNKEKFQSMELLDSSRYATERLRTLRAAVGQNLSTAVRGIDYDYDGLNDLNHVIDMNDKTKMVGEGRGGGCGRGRGRPPKNKKQTEEVPVNNEETEVNIEGENEEEEIRLEPVVVKAISNEVRKILKDLLPPDRTKAEKETT</sequence>
<reference evidence="2 3" key="1">
    <citation type="submission" date="2019-05" db="EMBL/GenBank/DDBJ databases">
        <title>Mikania micrantha, genome provides insights into the molecular mechanism of rapid growth.</title>
        <authorList>
            <person name="Liu B."/>
        </authorList>
    </citation>
    <scope>NUCLEOTIDE SEQUENCE [LARGE SCALE GENOMIC DNA]</scope>
    <source>
        <strain evidence="2">NLD-2019</strain>
        <tissue evidence="2">Leaf</tissue>
    </source>
</reference>
<gene>
    <name evidence="2" type="ORF">E3N88_39255</name>
</gene>
<dbReference type="OrthoDB" id="2410195at2759"/>
<feature type="compositionally biased region" description="Acidic residues" evidence="1">
    <location>
        <begin position="112"/>
        <end position="124"/>
    </location>
</feature>
<feature type="region of interest" description="Disordered" evidence="1">
    <location>
        <begin position="80"/>
        <end position="124"/>
    </location>
</feature>
<name>A0A5N6LWA7_9ASTR</name>
<accession>A0A5N6LWA7</accession>
<keyword evidence="3" id="KW-1185">Reference proteome</keyword>
<evidence type="ECO:0000313" key="2">
    <source>
        <dbReference type="EMBL" id="KAD2805878.1"/>
    </source>
</evidence>
<dbReference type="AlphaFoldDB" id="A0A5N6LWA7"/>
<protein>
    <submittedName>
        <fullName evidence="2">Uncharacterized protein</fullName>
    </submittedName>
</protein>
<evidence type="ECO:0000313" key="3">
    <source>
        <dbReference type="Proteomes" id="UP000326396"/>
    </source>
</evidence>